<dbReference type="Proteomes" id="UP000195981">
    <property type="component" value="Unassembled WGS sequence"/>
</dbReference>
<evidence type="ECO:0000313" key="4">
    <source>
        <dbReference type="Proteomes" id="UP000195981"/>
    </source>
</evidence>
<keyword evidence="2" id="KW-0812">Transmembrane</keyword>
<feature type="transmembrane region" description="Helical" evidence="2">
    <location>
        <begin position="151"/>
        <end position="174"/>
    </location>
</feature>
<gene>
    <name evidence="3" type="ORF">FM110_00175</name>
</gene>
<protein>
    <submittedName>
        <fullName evidence="3">Uncharacterized protein</fullName>
    </submittedName>
</protein>
<keyword evidence="2" id="KW-1133">Transmembrane helix</keyword>
<feature type="transmembrane region" description="Helical" evidence="2">
    <location>
        <begin position="20"/>
        <end position="44"/>
    </location>
</feature>
<proteinExistence type="predicted"/>
<dbReference type="OrthoDB" id="4794492at2"/>
<accession>A0A1X6WUJ9</accession>
<dbReference type="EMBL" id="FWFG01000001">
    <property type="protein sequence ID" value="SLM87711.1"/>
    <property type="molecule type" value="Genomic_DNA"/>
</dbReference>
<keyword evidence="2" id="KW-0472">Membrane</keyword>
<sequence length="183" mass="18163">MTARTTASAPGAGMCRWGKILAILGAVILLLSIVAGTILAWMSFQGAMGTAEDSTPFTGSTTLQLSAGDEIQLYAREGAMTSSCDVSPSDQVGPGPSQTSTISQDGSSWTSFDGFTATADGEYIVTCAGTSEVLAAPPISVGGMLGGIGGIFLGVGGGMLGALLLLVGIVLLIVGRGKAKQGA</sequence>
<dbReference type="AlphaFoldDB" id="A0A1X6WUJ9"/>
<organism evidence="3 4">
    <name type="scientific">Brachybacterium nesterenkovii</name>
    <dbReference type="NCBI Taxonomy" id="47847"/>
    <lineage>
        <taxon>Bacteria</taxon>
        <taxon>Bacillati</taxon>
        <taxon>Actinomycetota</taxon>
        <taxon>Actinomycetes</taxon>
        <taxon>Micrococcales</taxon>
        <taxon>Dermabacteraceae</taxon>
        <taxon>Brachybacterium</taxon>
    </lineage>
</organism>
<reference evidence="3 4" key="1">
    <citation type="submission" date="2017-02" db="EMBL/GenBank/DDBJ databases">
        <authorList>
            <person name="Peterson S.W."/>
        </authorList>
    </citation>
    <scope>NUCLEOTIDE SEQUENCE [LARGE SCALE GENOMIC DNA]</scope>
    <source>
        <strain evidence="3 4">CIP104813</strain>
    </source>
</reference>
<name>A0A1X6WUJ9_9MICO</name>
<evidence type="ECO:0000256" key="2">
    <source>
        <dbReference type="SAM" id="Phobius"/>
    </source>
</evidence>
<feature type="region of interest" description="Disordered" evidence="1">
    <location>
        <begin position="85"/>
        <end position="106"/>
    </location>
</feature>
<evidence type="ECO:0000313" key="3">
    <source>
        <dbReference type="EMBL" id="SLM87711.1"/>
    </source>
</evidence>
<evidence type="ECO:0000256" key="1">
    <source>
        <dbReference type="SAM" id="MobiDB-lite"/>
    </source>
</evidence>
<keyword evidence="4" id="KW-1185">Reference proteome</keyword>